<dbReference type="InterPro" id="IPR020920">
    <property type="entry name" value="LldD"/>
</dbReference>
<evidence type="ECO:0000256" key="4">
    <source>
        <dbReference type="ARBA" id="ARBA00022643"/>
    </source>
</evidence>
<keyword evidence="10" id="KW-1185">Reference proteome</keyword>
<dbReference type="PANTHER" id="PTHR10578">
    <property type="entry name" value="S -2-HYDROXY-ACID OXIDASE-RELATED"/>
    <property type="match status" value="1"/>
</dbReference>
<dbReference type="SUPFAM" id="SSF51395">
    <property type="entry name" value="FMN-linked oxidoreductases"/>
    <property type="match status" value="1"/>
</dbReference>
<dbReference type="NCBIfam" id="NF033901">
    <property type="entry name" value="L_lactate_LldD"/>
    <property type="match status" value="1"/>
</dbReference>
<evidence type="ECO:0000313" key="9">
    <source>
        <dbReference type="EMBL" id="WCT74146.1"/>
    </source>
</evidence>
<keyword evidence="2" id="KW-1003">Cell membrane</keyword>
<dbReference type="Gene3D" id="3.20.20.70">
    <property type="entry name" value="Aldolase class I"/>
    <property type="match status" value="1"/>
</dbReference>
<protein>
    <submittedName>
        <fullName evidence="9">FMN-dependent L-lactate dehydrogenase LldD</fullName>
    </submittedName>
</protein>
<keyword evidence="3" id="KW-0285">Flavoprotein</keyword>
<accession>A0ABY7TLN2</accession>
<dbReference type="CDD" id="cd02809">
    <property type="entry name" value="alpha_hydroxyacid_oxid_FMN"/>
    <property type="match status" value="1"/>
</dbReference>
<dbReference type="InterPro" id="IPR037396">
    <property type="entry name" value="FMN_HAD"/>
</dbReference>
<evidence type="ECO:0000259" key="8">
    <source>
        <dbReference type="PROSITE" id="PS51349"/>
    </source>
</evidence>
<feature type="domain" description="FMN hydroxy acid dehydrogenase" evidence="8">
    <location>
        <begin position="1"/>
        <end position="383"/>
    </location>
</feature>
<keyword evidence="4" id="KW-0288">FMN</keyword>
<evidence type="ECO:0000256" key="6">
    <source>
        <dbReference type="ARBA" id="ARBA00023136"/>
    </source>
</evidence>
<dbReference type="InterPro" id="IPR012133">
    <property type="entry name" value="Alpha-hydoxy_acid_DH_FMN"/>
</dbReference>
<dbReference type="PIRSF" id="PIRSF000138">
    <property type="entry name" value="Al-hdrx_acd_dh"/>
    <property type="match status" value="1"/>
</dbReference>
<comment type="cofactor">
    <cofactor evidence="1">
        <name>FMN</name>
        <dbReference type="ChEBI" id="CHEBI:58210"/>
    </cofactor>
</comment>
<keyword evidence="6" id="KW-0472">Membrane</keyword>
<dbReference type="PROSITE" id="PS51349">
    <property type="entry name" value="FMN_HYDROXY_ACID_DH_2"/>
    <property type="match status" value="1"/>
</dbReference>
<dbReference type="NCBIfam" id="NF008398">
    <property type="entry name" value="PRK11197.1"/>
    <property type="match status" value="1"/>
</dbReference>
<proteinExistence type="inferred from homology"/>
<evidence type="ECO:0000313" key="10">
    <source>
        <dbReference type="Proteomes" id="UP001220395"/>
    </source>
</evidence>
<reference evidence="9 10" key="1">
    <citation type="submission" date="2023-02" db="EMBL/GenBank/DDBJ databases">
        <title>Genome sequence of Sphingomonas naphthae.</title>
        <authorList>
            <person name="Kim S."/>
            <person name="Heo J."/>
            <person name="Kwon S.-W."/>
        </authorList>
    </citation>
    <scope>NUCLEOTIDE SEQUENCE [LARGE SCALE GENOMIC DNA]</scope>
    <source>
        <strain evidence="9 10">KACC 18716</strain>
    </source>
</reference>
<dbReference type="PROSITE" id="PS00557">
    <property type="entry name" value="FMN_HYDROXY_ACID_DH_1"/>
    <property type="match status" value="1"/>
</dbReference>
<evidence type="ECO:0000256" key="5">
    <source>
        <dbReference type="ARBA" id="ARBA00023002"/>
    </source>
</evidence>
<organism evidence="9 10">
    <name type="scientific">Sphingomonas naphthae</name>
    <dbReference type="NCBI Taxonomy" id="1813468"/>
    <lineage>
        <taxon>Bacteria</taxon>
        <taxon>Pseudomonadati</taxon>
        <taxon>Pseudomonadota</taxon>
        <taxon>Alphaproteobacteria</taxon>
        <taxon>Sphingomonadales</taxon>
        <taxon>Sphingomonadaceae</taxon>
        <taxon>Sphingomonas</taxon>
    </lineage>
</organism>
<evidence type="ECO:0000256" key="1">
    <source>
        <dbReference type="ARBA" id="ARBA00001917"/>
    </source>
</evidence>
<dbReference type="InterPro" id="IPR000262">
    <property type="entry name" value="FMN-dep_DH"/>
</dbReference>
<dbReference type="EMBL" id="CP117411">
    <property type="protein sequence ID" value="WCT74146.1"/>
    <property type="molecule type" value="Genomic_DNA"/>
</dbReference>
<dbReference type="InterPro" id="IPR008259">
    <property type="entry name" value="FMN_hydac_DH_AS"/>
</dbReference>
<keyword evidence="5" id="KW-0560">Oxidoreductase</keyword>
<dbReference type="PANTHER" id="PTHR10578:SF85">
    <property type="entry name" value="L-LACTATE DEHYDROGENASE"/>
    <property type="match status" value="1"/>
</dbReference>
<evidence type="ECO:0000256" key="7">
    <source>
        <dbReference type="ARBA" id="ARBA00024042"/>
    </source>
</evidence>
<gene>
    <name evidence="9" type="primary">lldD</name>
    <name evidence="9" type="ORF">PQ455_02630</name>
</gene>
<dbReference type="InterPro" id="IPR013785">
    <property type="entry name" value="Aldolase_TIM"/>
</dbReference>
<name>A0ABY7TLN2_9SPHN</name>
<sequence>MVAASTLDFRDLARRRLPHFLFEYIDGGSYAEVTLRRNIADLERISLRQRVLTDVSAIDLSTEMFGVRSAMPVALGPIGLAGLCARRGEVQAARAAEAANIPFCLSTVSACALEEVVAGTSRPIWFQLYMIRDRAFMKDMLARARAAGCTALVFTVDMPVPGSRYRDRRSGLAGAPGMRGAIRRTVQALRRPGWAWDVGIHGRPHSLGNVSAVLGKQTGLEDYMGWLAANFDPSISWKDLDFIREIWTGPLIIKGILDPEDAEAAVRLGADGIIVSNHGGRQLDGVPSTAVALPAIARAVAGRITIMADGGIRSGLDVVRMLALGADGVLLGRAWAFALASGGQAAVAHMLKLIEAEMRVAMALTSTVRIADLDASKLVDGQGATR</sequence>
<dbReference type="Proteomes" id="UP001220395">
    <property type="component" value="Chromosome"/>
</dbReference>
<evidence type="ECO:0000256" key="2">
    <source>
        <dbReference type="ARBA" id="ARBA00022475"/>
    </source>
</evidence>
<dbReference type="Pfam" id="PF01070">
    <property type="entry name" value="FMN_dh"/>
    <property type="match status" value="1"/>
</dbReference>
<evidence type="ECO:0000256" key="3">
    <source>
        <dbReference type="ARBA" id="ARBA00022630"/>
    </source>
</evidence>
<dbReference type="RefSeq" id="WP_273688951.1">
    <property type="nucleotide sequence ID" value="NZ_CP117411.1"/>
</dbReference>
<comment type="similarity">
    <text evidence="7">Belongs to the FMN-dependent alpha-hydroxy acid dehydrogenase family.</text>
</comment>